<dbReference type="InterPro" id="IPR011598">
    <property type="entry name" value="bHLH_dom"/>
</dbReference>
<feature type="region of interest" description="Disordered" evidence="1">
    <location>
        <begin position="262"/>
        <end position="368"/>
    </location>
</feature>
<feature type="domain" description="BHLH" evidence="2">
    <location>
        <begin position="545"/>
        <end position="612"/>
    </location>
</feature>
<feature type="region of interest" description="Disordered" evidence="1">
    <location>
        <begin position="412"/>
        <end position="489"/>
    </location>
</feature>
<dbReference type="PROSITE" id="PS50888">
    <property type="entry name" value="BHLH"/>
    <property type="match status" value="1"/>
</dbReference>
<dbReference type="Proteomes" id="UP000800040">
    <property type="component" value="Unassembled WGS sequence"/>
</dbReference>
<feature type="region of interest" description="Disordered" evidence="1">
    <location>
        <begin position="211"/>
        <end position="239"/>
    </location>
</feature>
<feature type="compositionally biased region" description="Low complexity" evidence="1">
    <location>
        <begin position="590"/>
        <end position="599"/>
    </location>
</feature>
<dbReference type="AlphaFoldDB" id="A0A6A5KJH3"/>
<dbReference type="SMART" id="SM00353">
    <property type="entry name" value="HLH"/>
    <property type="match status" value="1"/>
</dbReference>
<dbReference type="Gene3D" id="4.10.280.10">
    <property type="entry name" value="Helix-loop-helix DNA-binding domain"/>
    <property type="match status" value="1"/>
</dbReference>
<feature type="compositionally biased region" description="Polar residues" evidence="1">
    <location>
        <begin position="450"/>
        <end position="461"/>
    </location>
</feature>
<evidence type="ECO:0000259" key="2">
    <source>
        <dbReference type="PROSITE" id="PS50888"/>
    </source>
</evidence>
<feature type="compositionally biased region" description="Basic and acidic residues" evidence="1">
    <location>
        <begin position="616"/>
        <end position="639"/>
    </location>
</feature>
<keyword evidence="4" id="KW-1185">Reference proteome</keyword>
<feature type="compositionally biased region" description="Polar residues" evidence="1">
    <location>
        <begin position="430"/>
        <end position="442"/>
    </location>
</feature>
<sequence>MNSSTAQSWSAAEHFAMDPTADDFTGAEFLDLDNLDLHFNIDGYTHDGPAANGHQLDDLTESLNVQHLQGHYTPQPLQDHCDGVPGGQQVQNLGAHAISQPAHGFFDYDMPQYSQTGTAAFTQAQDQIYRPHQGVPPTPNSIEMHGDPHRYLHQLDAHQQLFDQRFHMRKDDATFNQLVSPAVTPHDARFQIPDFTIPGAYFSPLTSPALNAQSHQHAHQHSQNTTSGSSTGQSPMDVDVDMLGEPGMMQLEQGRRILRSTNKKNAPRINGNGRVRQSPIVKPNRRKATVSSLIPPKEDAELMQEARSTCPSYSGPSRTRESSETDSISPEPLLSEMRPPPKPCSSTASPAIMAQPYSQNGTPATPASLMRIQPSPDFGGSHQVPPMLEDLTLPEASLDRPGLPRLDTAIRNEEVDTPQMSARKTPKLNPLSTPGASLSSRPSPMLDAMSTPTSPAFSMTNGKKDAKLARNPKKRNSVSSNLVSPALRPKISPSIKPLLPEGGSGGTDNTHALLLASKSNYQNILDGTTVPGVVYPTSLSTNLTSKRTSHKIAEQGRRNRINMALQEMQALLPSPQFGAATPDAKSPETNAQNSNNSKAAKVESAIEYIKQLKQEVSERDDLLSQKDMEMDRMRKELAALREQSNSTSPPDEQLKAEPSLSPNTENET</sequence>
<reference evidence="3" key="1">
    <citation type="submission" date="2020-01" db="EMBL/GenBank/DDBJ databases">
        <authorList>
            <consortium name="DOE Joint Genome Institute"/>
            <person name="Haridas S."/>
            <person name="Albert R."/>
            <person name="Binder M."/>
            <person name="Bloem J."/>
            <person name="Labutti K."/>
            <person name="Salamov A."/>
            <person name="Andreopoulos B."/>
            <person name="Baker S.E."/>
            <person name="Barry K."/>
            <person name="Bills G."/>
            <person name="Bluhm B.H."/>
            <person name="Cannon C."/>
            <person name="Castanera R."/>
            <person name="Culley D.E."/>
            <person name="Daum C."/>
            <person name="Ezra D."/>
            <person name="Gonzalez J.B."/>
            <person name="Henrissat B."/>
            <person name="Kuo A."/>
            <person name="Liang C."/>
            <person name="Lipzen A."/>
            <person name="Lutzoni F."/>
            <person name="Magnuson J."/>
            <person name="Mondo S."/>
            <person name="Nolan M."/>
            <person name="Ohm R."/>
            <person name="Pangilinan J."/>
            <person name="Park H.-J."/>
            <person name="Ramirez L."/>
            <person name="Alfaro M."/>
            <person name="Sun H."/>
            <person name="Tritt A."/>
            <person name="Yoshinaga Y."/>
            <person name="Zwiers L.-H."/>
            <person name="Turgeon B.G."/>
            <person name="Goodwin S.B."/>
            <person name="Spatafora J.W."/>
            <person name="Crous P.W."/>
            <person name="Grigoriev I.V."/>
        </authorList>
    </citation>
    <scope>NUCLEOTIDE SEQUENCE</scope>
    <source>
        <strain evidence="3">P77</strain>
    </source>
</reference>
<feature type="region of interest" description="Disordered" evidence="1">
    <location>
        <begin position="575"/>
        <end position="601"/>
    </location>
</feature>
<feature type="compositionally biased region" description="Polar residues" evidence="1">
    <location>
        <begin position="356"/>
        <end position="365"/>
    </location>
</feature>
<gene>
    <name evidence="3" type="ORF">BDW02DRAFT_390160</name>
</gene>
<evidence type="ECO:0000256" key="1">
    <source>
        <dbReference type="SAM" id="MobiDB-lite"/>
    </source>
</evidence>
<feature type="compositionally biased region" description="Polar residues" evidence="1">
    <location>
        <begin position="306"/>
        <end position="317"/>
    </location>
</feature>
<dbReference type="OrthoDB" id="5344169at2759"/>
<feature type="region of interest" description="Disordered" evidence="1">
    <location>
        <begin position="616"/>
        <end position="668"/>
    </location>
</feature>
<dbReference type="EMBL" id="ML975251">
    <property type="protein sequence ID" value="KAF1838545.1"/>
    <property type="molecule type" value="Genomic_DNA"/>
</dbReference>
<organism evidence="3 4">
    <name type="scientific">Decorospora gaudefroyi</name>
    <dbReference type="NCBI Taxonomy" id="184978"/>
    <lineage>
        <taxon>Eukaryota</taxon>
        <taxon>Fungi</taxon>
        <taxon>Dikarya</taxon>
        <taxon>Ascomycota</taxon>
        <taxon>Pezizomycotina</taxon>
        <taxon>Dothideomycetes</taxon>
        <taxon>Pleosporomycetidae</taxon>
        <taxon>Pleosporales</taxon>
        <taxon>Pleosporineae</taxon>
        <taxon>Pleosporaceae</taxon>
        <taxon>Decorospora</taxon>
    </lineage>
</organism>
<proteinExistence type="predicted"/>
<feature type="compositionally biased region" description="Low complexity" evidence="1">
    <location>
        <begin position="221"/>
        <end position="234"/>
    </location>
</feature>
<dbReference type="SUPFAM" id="SSF47459">
    <property type="entry name" value="HLH, helix-loop-helix DNA-binding domain"/>
    <property type="match status" value="1"/>
</dbReference>
<dbReference type="GO" id="GO:0046983">
    <property type="term" value="F:protein dimerization activity"/>
    <property type="evidence" value="ECO:0007669"/>
    <property type="project" value="InterPro"/>
</dbReference>
<name>A0A6A5KJH3_9PLEO</name>
<evidence type="ECO:0000313" key="4">
    <source>
        <dbReference type="Proteomes" id="UP000800040"/>
    </source>
</evidence>
<evidence type="ECO:0000313" key="3">
    <source>
        <dbReference type="EMBL" id="KAF1838545.1"/>
    </source>
</evidence>
<dbReference type="CDD" id="cd11392">
    <property type="entry name" value="bHLH_ScPHO4_like"/>
    <property type="match status" value="1"/>
</dbReference>
<dbReference type="InterPro" id="IPR036638">
    <property type="entry name" value="HLH_DNA-bd_sf"/>
</dbReference>
<protein>
    <recommendedName>
        <fullName evidence="2">BHLH domain-containing protein</fullName>
    </recommendedName>
</protein>
<accession>A0A6A5KJH3</accession>
<dbReference type="Pfam" id="PF00010">
    <property type="entry name" value="HLH"/>
    <property type="match status" value="1"/>
</dbReference>